<keyword evidence="1" id="KW-0328">Glycosyltransferase</keyword>
<evidence type="ECO:0000259" key="3">
    <source>
        <dbReference type="Pfam" id="PF00535"/>
    </source>
</evidence>
<dbReference type="Pfam" id="PF00535">
    <property type="entry name" value="Glycos_transf_2"/>
    <property type="match status" value="1"/>
</dbReference>
<dbReference type="GO" id="GO:0016757">
    <property type="term" value="F:glycosyltransferase activity"/>
    <property type="evidence" value="ECO:0007669"/>
    <property type="project" value="UniProtKB-KW"/>
</dbReference>
<organism evidence="4 5">
    <name type="scientific">Schaalia turicensis ACS-279-V-Col4</name>
    <dbReference type="NCBI Taxonomy" id="883077"/>
    <lineage>
        <taxon>Bacteria</taxon>
        <taxon>Bacillati</taxon>
        <taxon>Actinomycetota</taxon>
        <taxon>Actinomycetes</taxon>
        <taxon>Actinomycetales</taxon>
        <taxon>Actinomycetaceae</taxon>
        <taxon>Schaalia</taxon>
    </lineage>
</organism>
<dbReference type="PANTHER" id="PTHR22916">
    <property type="entry name" value="GLYCOSYLTRANSFERASE"/>
    <property type="match status" value="1"/>
</dbReference>
<dbReference type="PANTHER" id="PTHR22916:SF51">
    <property type="entry name" value="GLYCOSYLTRANSFERASE EPSH-RELATED"/>
    <property type="match status" value="1"/>
</dbReference>
<accession>K0ZFS8</accession>
<dbReference type="InterPro" id="IPR001173">
    <property type="entry name" value="Glyco_trans_2-like"/>
</dbReference>
<dbReference type="eggNOG" id="COG0463">
    <property type="taxonomic scope" value="Bacteria"/>
</dbReference>
<dbReference type="STRING" id="883077.HMPREF9241_01005"/>
<comment type="caution">
    <text evidence="4">The sequence shown here is derived from an EMBL/GenBank/DDBJ whole genome shotgun (WGS) entry which is preliminary data.</text>
</comment>
<evidence type="ECO:0000313" key="5">
    <source>
        <dbReference type="Proteomes" id="UP000003994"/>
    </source>
</evidence>
<gene>
    <name evidence="4" type="ORF">HMPREF9241_01005</name>
</gene>
<feature type="domain" description="Glycosyltransferase 2-like" evidence="3">
    <location>
        <begin position="29"/>
        <end position="135"/>
    </location>
</feature>
<keyword evidence="5" id="KW-1185">Reference proteome</keyword>
<dbReference type="CDD" id="cd00761">
    <property type="entry name" value="Glyco_tranf_GTA_type"/>
    <property type="match status" value="1"/>
</dbReference>
<dbReference type="EMBL" id="AGWQ01000006">
    <property type="protein sequence ID" value="EJZ86380.1"/>
    <property type="molecule type" value="Genomic_DNA"/>
</dbReference>
<dbReference type="PATRIC" id="fig|883077.3.peg.1011"/>
<evidence type="ECO:0000256" key="1">
    <source>
        <dbReference type="ARBA" id="ARBA00022676"/>
    </source>
</evidence>
<reference evidence="4 5" key="1">
    <citation type="submission" date="2012-07" db="EMBL/GenBank/DDBJ databases">
        <title>The Genome Sequence of Actinomyces turicensis ACS-279-V-COL4.</title>
        <authorList>
            <consortium name="The Broad Institute Genome Sequencing Platform"/>
            <person name="Earl A."/>
            <person name="Ward D."/>
            <person name="Feldgarden M."/>
            <person name="Gevers D."/>
            <person name="Saerens B."/>
            <person name="Vaneechoutte M."/>
            <person name="Walker B."/>
            <person name="Young S.K."/>
            <person name="Zeng Q."/>
            <person name="Gargeya S."/>
            <person name="Fitzgerald M."/>
            <person name="Haas B."/>
            <person name="Abouelleil A."/>
            <person name="Alvarado L."/>
            <person name="Arachchi H.M."/>
            <person name="Berlin A."/>
            <person name="Chapman S.B."/>
            <person name="Goldberg J."/>
            <person name="Griggs A."/>
            <person name="Gujja S."/>
            <person name="Hansen M."/>
            <person name="Howarth C."/>
            <person name="Imamovic A."/>
            <person name="Larimer J."/>
            <person name="McCowen C."/>
            <person name="Montmayeur A."/>
            <person name="Murphy C."/>
            <person name="Neiman D."/>
            <person name="Pearson M."/>
            <person name="Priest M."/>
            <person name="Roberts A."/>
            <person name="Saif S."/>
            <person name="Shea T."/>
            <person name="Sisk P."/>
            <person name="Sykes S."/>
            <person name="Wortman J."/>
            <person name="Nusbaum C."/>
            <person name="Birren B."/>
        </authorList>
    </citation>
    <scope>NUCLEOTIDE SEQUENCE [LARGE SCALE GENOMIC DNA]</scope>
    <source>
        <strain evidence="4 5">ACS-279-V-Col4</strain>
    </source>
</reference>
<evidence type="ECO:0000313" key="4">
    <source>
        <dbReference type="EMBL" id="EJZ86380.1"/>
    </source>
</evidence>
<dbReference type="Gene3D" id="3.90.550.10">
    <property type="entry name" value="Spore Coat Polysaccharide Biosynthesis Protein SpsA, Chain A"/>
    <property type="match status" value="1"/>
</dbReference>
<dbReference type="SUPFAM" id="SSF53448">
    <property type="entry name" value="Nucleotide-diphospho-sugar transferases"/>
    <property type="match status" value="1"/>
</dbReference>
<dbReference type="Proteomes" id="UP000003994">
    <property type="component" value="Unassembled WGS sequence"/>
</dbReference>
<dbReference type="HOGENOM" id="CLU_025996_1_1_11"/>
<proteinExistence type="predicted"/>
<sequence>MRNASTTMLNAYPPDIDQGKLMSAQPLLSVIVPSYNSQDYLDRALATLVDYNDEVEVLIVNDGSKDNTGALADRWASKYPTCVRAIHQENKGHGGAVNAGLKVATGTHVRVVDSDDWVDRAAMNKVLDVLREERANGRELDLLVTNYVYEKQGKAHKLIVRYRNVLPQGRTIGWEDVRKCRYTQYLMMHSLTMRTELVRQSGLVMPEHTFYVDFIYSHTTFPLIRTIRYLDVDLYRYFIGRDDQSVNEPVMISRLDQLMRVNREMVKAIPDPDTVPANLYNYMIHYLRINCVVCTIMAVLSGTDEHLAMKDQLWKDLEDVNPVAAKRVESDLLGRAIRMKNEWVLRKGYGIVRALIGFN</sequence>
<keyword evidence="2" id="KW-0808">Transferase</keyword>
<name>K0ZFS8_9ACTO</name>
<evidence type="ECO:0000256" key="2">
    <source>
        <dbReference type="ARBA" id="ARBA00022679"/>
    </source>
</evidence>
<dbReference type="AlphaFoldDB" id="K0ZFS8"/>
<dbReference type="InterPro" id="IPR029044">
    <property type="entry name" value="Nucleotide-diphossugar_trans"/>
</dbReference>
<protein>
    <recommendedName>
        <fullName evidence="3">Glycosyltransferase 2-like domain-containing protein</fullName>
    </recommendedName>
</protein>